<dbReference type="EMBL" id="SHLY01000002">
    <property type="protein sequence ID" value="TAA47331.1"/>
    <property type="molecule type" value="Genomic_DNA"/>
</dbReference>
<dbReference type="Pfam" id="PF04932">
    <property type="entry name" value="Wzy_C"/>
    <property type="match status" value="1"/>
</dbReference>
<reference evidence="8" key="1">
    <citation type="submission" date="2019-02" db="EMBL/GenBank/DDBJ databases">
        <title>Draft genome sequence of Muricauda sp. 176CP4-71.</title>
        <authorList>
            <person name="Park J.-S."/>
        </authorList>
    </citation>
    <scope>NUCLEOTIDE SEQUENCE [LARGE SCALE GENOMIC DNA]</scope>
    <source>
        <strain evidence="8">176GS2-150</strain>
    </source>
</reference>
<feature type="domain" description="O-antigen ligase-related" evidence="6">
    <location>
        <begin position="184"/>
        <end position="336"/>
    </location>
</feature>
<evidence type="ECO:0000256" key="4">
    <source>
        <dbReference type="ARBA" id="ARBA00023136"/>
    </source>
</evidence>
<comment type="caution">
    <text evidence="7">The sequence shown here is derived from an EMBL/GenBank/DDBJ whole genome shotgun (WGS) entry which is preliminary data.</text>
</comment>
<dbReference type="InterPro" id="IPR051533">
    <property type="entry name" value="WaaL-like"/>
</dbReference>
<dbReference type="Proteomes" id="UP000292544">
    <property type="component" value="Unassembled WGS sequence"/>
</dbReference>
<feature type="transmembrane region" description="Helical" evidence="5">
    <location>
        <begin position="144"/>
        <end position="163"/>
    </location>
</feature>
<accession>A0ABY1WRH4</accession>
<keyword evidence="8" id="KW-1185">Reference proteome</keyword>
<name>A0ABY1WRH4_9GAMM</name>
<sequence>MNIFRLSYCGLLLVPFIALIPDRNGTSLTLLLILMSGAAWLQQGAPLPPLRQQKVVAGILVAYATALGLNIFLVSEPTLIDPLHQSLRAGTYLAPIAGLLTLLALANITLPWRRAYLAFPFAAIASGLIALFQRLVLSVHRAEGFTNAILFSDICVVLVAVALATRSLWAISERAARILFWSSTLLGICAIIMSGSRGSWLAIPVLGGLLIHGQLSARPKLYWRSMAGLIVCIPLTYLFPMVKLRVDLAIVEVSRYFHEAHIHSSVGARLEIWRISVFELFPQNPWFGVGIHQFKTALNTLAENRAIDPSFTWISHPHNEWLYVLVEQGLVGVFALLTLYGGSYFIMSHSLKNHDQRQPLLLAARCLYAGMLIFGMTDVMMGNLITATFFCGMMCWLSLCSNNLKCPTLASTK</sequence>
<dbReference type="InterPro" id="IPR007016">
    <property type="entry name" value="O-antigen_ligase-rel_domated"/>
</dbReference>
<feature type="transmembrane region" description="Helical" evidence="5">
    <location>
        <begin position="115"/>
        <end position="132"/>
    </location>
</feature>
<evidence type="ECO:0000313" key="7">
    <source>
        <dbReference type="EMBL" id="TAA47331.1"/>
    </source>
</evidence>
<protein>
    <submittedName>
        <fullName evidence="7">O-antigen ligase domain-containing protein</fullName>
    </submittedName>
</protein>
<gene>
    <name evidence="7" type="ORF">EXY25_08855</name>
</gene>
<keyword evidence="7" id="KW-0436">Ligase</keyword>
<comment type="subcellular location">
    <subcellularLocation>
        <location evidence="1">Membrane</location>
        <topology evidence="1">Multi-pass membrane protein</topology>
    </subcellularLocation>
</comment>
<dbReference type="PANTHER" id="PTHR37422">
    <property type="entry name" value="TEICHURONIC ACID BIOSYNTHESIS PROTEIN TUAE"/>
    <property type="match status" value="1"/>
</dbReference>
<dbReference type="RefSeq" id="WP_130566475.1">
    <property type="nucleotide sequence ID" value="NZ_SHLY01000002.1"/>
</dbReference>
<dbReference type="PANTHER" id="PTHR37422:SF13">
    <property type="entry name" value="LIPOPOLYSACCHARIDE BIOSYNTHESIS PROTEIN PA4999-RELATED"/>
    <property type="match status" value="1"/>
</dbReference>
<evidence type="ECO:0000256" key="1">
    <source>
        <dbReference type="ARBA" id="ARBA00004141"/>
    </source>
</evidence>
<evidence type="ECO:0000313" key="8">
    <source>
        <dbReference type="Proteomes" id="UP000292544"/>
    </source>
</evidence>
<feature type="transmembrane region" description="Helical" evidence="5">
    <location>
        <begin position="89"/>
        <end position="108"/>
    </location>
</feature>
<evidence type="ECO:0000256" key="2">
    <source>
        <dbReference type="ARBA" id="ARBA00022692"/>
    </source>
</evidence>
<keyword evidence="3 5" id="KW-1133">Transmembrane helix</keyword>
<feature type="transmembrane region" description="Helical" evidence="5">
    <location>
        <begin position="222"/>
        <end position="239"/>
    </location>
</feature>
<proteinExistence type="predicted"/>
<feature type="transmembrane region" description="Helical" evidence="5">
    <location>
        <begin position="175"/>
        <end position="193"/>
    </location>
</feature>
<feature type="transmembrane region" description="Helical" evidence="5">
    <location>
        <begin position="28"/>
        <end position="48"/>
    </location>
</feature>
<keyword evidence="2 5" id="KW-0812">Transmembrane</keyword>
<keyword evidence="4 5" id="KW-0472">Membrane</keyword>
<evidence type="ECO:0000256" key="3">
    <source>
        <dbReference type="ARBA" id="ARBA00022989"/>
    </source>
</evidence>
<feature type="transmembrane region" description="Helical" evidence="5">
    <location>
        <begin position="321"/>
        <end position="347"/>
    </location>
</feature>
<feature type="transmembrane region" description="Helical" evidence="5">
    <location>
        <begin position="383"/>
        <end position="404"/>
    </location>
</feature>
<feature type="transmembrane region" description="Helical" evidence="5">
    <location>
        <begin position="55"/>
        <end position="74"/>
    </location>
</feature>
<evidence type="ECO:0000259" key="6">
    <source>
        <dbReference type="Pfam" id="PF04932"/>
    </source>
</evidence>
<organism evidence="7 8">
    <name type="scientific">Corallincola spongiicola</name>
    <dbReference type="NCBI Taxonomy" id="2520508"/>
    <lineage>
        <taxon>Bacteria</taxon>
        <taxon>Pseudomonadati</taxon>
        <taxon>Pseudomonadota</taxon>
        <taxon>Gammaproteobacteria</taxon>
        <taxon>Alteromonadales</taxon>
        <taxon>Psychromonadaceae</taxon>
        <taxon>Corallincola</taxon>
    </lineage>
</organism>
<evidence type="ECO:0000256" key="5">
    <source>
        <dbReference type="SAM" id="Phobius"/>
    </source>
</evidence>
<dbReference type="GO" id="GO:0016874">
    <property type="term" value="F:ligase activity"/>
    <property type="evidence" value="ECO:0007669"/>
    <property type="project" value="UniProtKB-KW"/>
</dbReference>